<protein>
    <submittedName>
        <fullName evidence="2">PRS2 protein</fullName>
    </submittedName>
</protein>
<evidence type="ECO:0000313" key="3">
    <source>
        <dbReference type="Proteomes" id="UP000192342"/>
    </source>
</evidence>
<keyword evidence="1" id="KW-0472">Membrane</keyword>
<comment type="caution">
    <text evidence="2">The sequence shown here is derived from an EMBL/GenBank/DDBJ whole genome shotgun (WGS) entry which is preliminary data.</text>
</comment>
<accession>A0A1Y1SDR7</accession>
<keyword evidence="1" id="KW-1133">Transmembrane helix</keyword>
<dbReference type="InterPro" id="IPR009305">
    <property type="entry name" value="Mpo1-like"/>
</dbReference>
<keyword evidence="3" id="KW-1185">Reference proteome</keyword>
<dbReference type="RefSeq" id="WP_083562606.1">
    <property type="nucleotide sequence ID" value="NZ_AQQV01000003.1"/>
</dbReference>
<dbReference type="OrthoDB" id="5515308at2"/>
<dbReference type="Pfam" id="PF06127">
    <property type="entry name" value="Mpo1-like"/>
    <property type="match status" value="1"/>
</dbReference>
<evidence type="ECO:0000313" key="2">
    <source>
        <dbReference type="EMBL" id="ORE86334.1"/>
    </source>
</evidence>
<dbReference type="GO" id="GO:0046521">
    <property type="term" value="P:sphingoid catabolic process"/>
    <property type="evidence" value="ECO:0007669"/>
    <property type="project" value="TreeGrafter"/>
</dbReference>
<dbReference type="STRING" id="1317117.ATO7_13593"/>
<dbReference type="Proteomes" id="UP000192342">
    <property type="component" value="Unassembled WGS sequence"/>
</dbReference>
<name>A0A1Y1SDR7_9GAMM</name>
<dbReference type="EMBL" id="AQQV01000003">
    <property type="protein sequence ID" value="ORE86334.1"/>
    <property type="molecule type" value="Genomic_DNA"/>
</dbReference>
<gene>
    <name evidence="2" type="ORF">ATO7_13593</name>
</gene>
<reference evidence="2 3" key="1">
    <citation type="submission" date="2013-04" db="EMBL/GenBank/DDBJ databases">
        <title>Oceanococcus atlanticus 22II-S10r2 Genome Sequencing.</title>
        <authorList>
            <person name="Lai Q."/>
            <person name="Li G."/>
            <person name="Shao Z."/>
        </authorList>
    </citation>
    <scope>NUCLEOTIDE SEQUENCE [LARGE SCALE GENOMIC DNA]</scope>
    <source>
        <strain evidence="2 3">22II-S10r2</strain>
    </source>
</reference>
<feature type="transmembrane region" description="Helical" evidence="1">
    <location>
        <begin position="104"/>
        <end position="122"/>
    </location>
</feature>
<keyword evidence="1" id="KW-0812">Transmembrane</keyword>
<feature type="transmembrane region" description="Helical" evidence="1">
    <location>
        <begin position="68"/>
        <end position="97"/>
    </location>
</feature>
<dbReference type="PANTHER" id="PTHR28026:SF9">
    <property type="entry name" value="2-HYDROXY-PALMITIC ACID DIOXYGENASE MPO1"/>
    <property type="match status" value="1"/>
</dbReference>
<feature type="transmembrane region" description="Helical" evidence="1">
    <location>
        <begin position="21"/>
        <end position="48"/>
    </location>
</feature>
<dbReference type="GO" id="GO:0016020">
    <property type="term" value="C:membrane"/>
    <property type="evidence" value="ECO:0007669"/>
    <property type="project" value="GOC"/>
</dbReference>
<proteinExistence type="predicted"/>
<sequence>MRSRSELMDAYLLSHRHPTNSTIHSICVPPIVFSTLALAWLVPIGHWIGLEGPLADVVNLATLASLPIGIYYLMLSVGSFITMSVWFALCAAGILAFQAAAWPLLPIAAVMWVVSWALQIYGHKLEGAKPSAADDAVFFLIGPLFVTDKWMRRL</sequence>
<dbReference type="PANTHER" id="PTHR28026">
    <property type="entry name" value="DUF962 DOMAIN PROTEIN (AFU_ORTHOLOGUE AFUA_8G05310)"/>
    <property type="match status" value="1"/>
</dbReference>
<organism evidence="2 3">
    <name type="scientific">Oceanococcus atlanticus</name>
    <dbReference type="NCBI Taxonomy" id="1317117"/>
    <lineage>
        <taxon>Bacteria</taxon>
        <taxon>Pseudomonadati</taxon>
        <taxon>Pseudomonadota</taxon>
        <taxon>Gammaproteobacteria</taxon>
        <taxon>Chromatiales</taxon>
        <taxon>Oceanococcaceae</taxon>
        <taxon>Oceanococcus</taxon>
    </lineage>
</organism>
<dbReference type="AlphaFoldDB" id="A0A1Y1SDR7"/>
<evidence type="ECO:0000256" key="1">
    <source>
        <dbReference type="SAM" id="Phobius"/>
    </source>
</evidence>